<comment type="caution">
    <text evidence="4">The sequence shown here is derived from an EMBL/GenBank/DDBJ whole genome shotgun (WGS) entry which is preliminary data.</text>
</comment>
<evidence type="ECO:0000313" key="5">
    <source>
        <dbReference type="Proteomes" id="UP000317624"/>
    </source>
</evidence>
<dbReference type="SUPFAM" id="SSF49265">
    <property type="entry name" value="Fibronectin type III"/>
    <property type="match status" value="1"/>
</dbReference>
<evidence type="ECO:0000256" key="1">
    <source>
        <dbReference type="ARBA" id="ARBA00022737"/>
    </source>
</evidence>
<dbReference type="CDD" id="cd00063">
    <property type="entry name" value="FN3"/>
    <property type="match status" value="1"/>
</dbReference>
<organism evidence="4 5">
    <name type="scientific">Hymenobacter setariae</name>
    <dbReference type="NCBI Taxonomy" id="2594794"/>
    <lineage>
        <taxon>Bacteria</taxon>
        <taxon>Pseudomonadati</taxon>
        <taxon>Bacteroidota</taxon>
        <taxon>Cytophagia</taxon>
        <taxon>Cytophagales</taxon>
        <taxon>Hymenobacteraceae</taxon>
        <taxon>Hymenobacter</taxon>
    </lineage>
</organism>
<feature type="domain" description="Fibronectin type-III" evidence="3">
    <location>
        <begin position="674"/>
        <end position="756"/>
    </location>
</feature>
<name>A0A558BUB2_9BACT</name>
<dbReference type="InterPro" id="IPR024079">
    <property type="entry name" value="MetalloPept_cat_dom_sf"/>
</dbReference>
<dbReference type="PANTHER" id="PTHR46708:SF2">
    <property type="entry name" value="FIBRONECTIN TYPE-III DOMAIN-CONTAINING PROTEIN"/>
    <property type="match status" value="1"/>
</dbReference>
<evidence type="ECO:0000313" key="4">
    <source>
        <dbReference type="EMBL" id="TVT40106.1"/>
    </source>
</evidence>
<dbReference type="Pfam" id="PF23759">
    <property type="entry name" value="GBD_T9SS_assoc"/>
    <property type="match status" value="1"/>
</dbReference>
<dbReference type="InterPro" id="IPR036116">
    <property type="entry name" value="FN3_sf"/>
</dbReference>
<proteinExistence type="predicted"/>
<keyword evidence="2" id="KW-0732">Signal</keyword>
<sequence>MAALRLPQLLLGALGLLLAFGAHAQQGPGPISFFTDDAAARRVAASSPTAAALTASRALTLNEPGLRTALATAPLESKGSATKPLVISLPLPDGTNARFAVRESPVMAPELAAKFPTIKTYVGVGLDDTHATVRLDLTPRGFHAQVLSSKTGDFFIDPAAKADIQHYLSFWRRAMPGRSFDCQVKDNEGESRRDATPAGAGLRTSGPVLRTYRLALAATGEYTTFQGGTVAAAFAAMVTSVNRVVGVYEKELAVRLLLVGGTTDLIYTDAASDPYTNDNGSAMLGENQTNVDNIIGAAGYDIGHVFSTGGGGVAGLGVVCRNGSKARGVTGSSSPVTDAFDIDYVAHEMGHQFGGNHTFNSNGDGSGSCNGNRNASTAYEPGSGSTIMAYAGICRVANNLQPNSDPYFHVVSYEEIQAYLATTSCAVTAATGNAPPRLTLPVSGKVLPIGTPFKLTANAFDPDNDALTYCWEQYDRVATGGSPTAAQVAGSAIPLFRSFNPSVDPTRYFPRLSNLVAGTTDIGERLPTVSRALTFRVTVRDQNNGSQGIIGGVNSSTNVTLSSTSAAGPFLVTAPNAAGLSLDGGSSQTITWDVAGTTANGVNCASVNIRLSTDGGLTYPTLLLSGTANDGTEAVTLPNVATTTARIMVEAADNYFFDISNNDFTITTSTACAAPFSPAVSSITRTTASVSFTASGADSYTIRTEPATTIQTVTSPSADLTGLTPGTNYKVYIQGTCGANGLSDATVIAFSTLSPPVCNPATNLQLTTATATSATITFSASTSGPADYTVTTSPATPTQTITASPLTLTGLAAGTTYTVSIRSNCTSLGLTSTETLTFTTRPVNDECATALGITPGATCAPINGSVLGATESQPASICSGALSSSANDVWYSFVAGAGPYGITAASGFDGVLEVFSGSCGSLSSLGCADLIGTNGSESLTLNGLVAGNTYYVRYFPYNGQAGTGTFSLCVVALTDLVVSTPQAVSGYYNNVTVTGTGAASLSGNLVVYGTMTVQDGGSVRTDAISYYVQGPGSFVLQAGATLIETNNVGITNNGSGGFFFNLTAPSFSPDANYVFAGVGAQATGTLLPRNVRSLTVNNSAGLALTNPVNVAQVVRLQSGNLTLNSRRLLLRSSNTGTALVDNSGGVVNGATAAMQRALTGGATGPGYRHLSSPVAAVPFDSLRTSGTVPVVNSAYNTSATPSTSTPFPTVFGYDESRITSVTSNYSDFDKGWFSPADLTENMQPNRGYTVNAPATGTPVRFTGTFNTGNQNSGPLTRGTSADAGWQLLGNPYPSPLDWSTVTPAQRPGMDAAMYVFQSTGQYAGTYRTSVNNIGGLATQIEAGSGYFVRVSTPGTSGAVNLTNANRVTTFGSQNPVGRLTADLRPQLQLRVAGAGRSDDAYLYVEAGATAGVDSEYDAVKLPNSTGLNLALLAGTTPLAIQGLPTLAGTTEVVLPLALAAPAAGSFTFEVADLANFGAATLYLRDADTGTQQVLTAGTRYSFTLATATAGRGRFALVLRPAATLATQAPLVPAQVAVYPNPARVSFTVEVPAVPTANRVEAELLNALGQVVRQQSAALPASGAHFTVSTTGLATGVYTLRLQAGASIITKRVVIE</sequence>
<dbReference type="NCBIfam" id="TIGR04183">
    <property type="entry name" value="Por_Secre_tail"/>
    <property type="match status" value="1"/>
</dbReference>
<keyword evidence="1" id="KW-0677">Repeat</keyword>
<evidence type="ECO:0000259" key="3">
    <source>
        <dbReference type="PROSITE" id="PS50853"/>
    </source>
</evidence>
<dbReference type="Pfam" id="PF00041">
    <property type="entry name" value="fn3"/>
    <property type="match status" value="2"/>
</dbReference>
<dbReference type="Gene3D" id="3.40.390.10">
    <property type="entry name" value="Collagenase (Catalytic Domain)"/>
    <property type="match status" value="1"/>
</dbReference>
<dbReference type="InterPro" id="IPR050991">
    <property type="entry name" value="ECM_Regulatory_Proteins"/>
</dbReference>
<keyword evidence="5" id="KW-1185">Reference proteome</keyword>
<dbReference type="RefSeq" id="WP_144847669.1">
    <property type="nucleotide sequence ID" value="NZ_VMRJ01000003.1"/>
</dbReference>
<feature type="chain" id="PRO_5021776692" evidence="2">
    <location>
        <begin position="25"/>
        <end position="1615"/>
    </location>
</feature>
<dbReference type="PANTHER" id="PTHR46708">
    <property type="entry name" value="TENASCIN"/>
    <property type="match status" value="1"/>
</dbReference>
<dbReference type="SUPFAM" id="SSF55486">
    <property type="entry name" value="Metalloproteases ('zincins'), catalytic domain"/>
    <property type="match status" value="1"/>
</dbReference>
<dbReference type="Pfam" id="PF18962">
    <property type="entry name" value="Por_Secre_tail"/>
    <property type="match status" value="1"/>
</dbReference>
<gene>
    <name evidence="4" type="ORF">FNT36_11440</name>
</gene>
<dbReference type="Proteomes" id="UP000317624">
    <property type="component" value="Unassembled WGS sequence"/>
</dbReference>
<dbReference type="InterPro" id="IPR013783">
    <property type="entry name" value="Ig-like_fold"/>
</dbReference>
<dbReference type="Pfam" id="PF13583">
    <property type="entry name" value="Reprolysin_4"/>
    <property type="match status" value="1"/>
</dbReference>
<dbReference type="Gene3D" id="2.60.40.10">
    <property type="entry name" value="Immunoglobulins"/>
    <property type="match status" value="3"/>
</dbReference>
<dbReference type="PROSITE" id="PS50853">
    <property type="entry name" value="FN3"/>
    <property type="match status" value="2"/>
</dbReference>
<dbReference type="InterPro" id="IPR026444">
    <property type="entry name" value="Secre_tail"/>
</dbReference>
<dbReference type="InterPro" id="IPR003961">
    <property type="entry name" value="FN3_dom"/>
</dbReference>
<dbReference type="InterPro" id="IPR056600">
    <property type="entry name" value="GBD_T9SS_assoc"/>
</dbReference>
<accession>A0A558BUB2</accession>
<evidence type="ECO:0000256" key="2">
    <source>
        <dbReference type="SAM" id="SignalP"/>
    </source>
</evidence>
<dbReference type="SMART" id="SM00060">
    <property type="entry name" value="FN3"/>
    <property type="match status" value="2"/>
</dbReference>
<dbReference type="EMBL" id="VMRJ01000003">
    <property type="protein sequence ID" value="TVT40106.1"/>
    <property type="molecule type" value="Genomic_DNA"/>
</dbReference>
<protein>
    <submittedName>
        <fullName evidence="4">T9SS type A sorting domain-containing protein</fullName>
    </submittedName>
</protein>
<dbReference type="GO" id="GO:0008237">
    <property type="term" value="F:metallopeptidase activity"/>
    <property type="evidence" value="ECO:0007669"/>
    <property type="project" value="InterPro"/>
</dbReference>
<dbReference type="OrthoDB" id="9806701at2"/>
<feature type="domain" description="Fibronectin type-III" evidence="3">
    <location>
        <begin position="760"/>
        <end position="843"/>
    </location>
</feature>
<reference evidence="4 5" key="1">
    <citation type="submission" date="2019-07" db="EMBL/GenBank/DDBJ databases">
        <title>Hymenobacter sp. straun FUR1 Genome sequencing and assembly.</title>
        <authorList>
            <person name="Chhetri G."/>
        </authorList>
    </citation>
    <scope>NUCLEOTIDE SEQUENCE [LARGE SCALE GENOMIC DNA]</scope>
    <source>
        <strain evidence="4 5">Fur1</strain>
    </source>
</reference>
<feature type="signal peptide" evidence="2">
    <location>
        <begin position="1"/>
        <end position="24"/>
    </location>
</feature>